<evidence type="ECO:0000256" key="1">
    <source>
        <dbReference type="ARBA" id="ARBA00022737"/>
    </source>
</evidence>
<dbReference type="GeneID" id="101236809"/>
<protein>
    <submittedName>
        <fullName evidence="6">ELAV-like protein 2</fullName>
    </submittedName>
</protein>
<dbReference type="PANTHER" id="PTHR10352">
    <property type="entry name" value="EUKARYOTIC TRANSLATION INITIATION FACTOR 3 SUBUNIT G"/>
    <property type="match status" value="1"/>
</dbReference>
<dbReference type="SUPFAM" id="SSF54928">
    <property type="entry name" value="RNA-binding domain, RBD"/>
    <property type="match status" value="2"/>
</dbReference>
<gene>
    <name evidence="6" type="primary">LOC101236809</name>
</gene>
<dbReference type="SMART" id="SM00360">
    <property type="entry name" value="RRM"/>
    <property type="match status" value="3"/>
</dbReference>
<dbReference type="Gene3D" id="3.30.70.330">
    <property type="match status" value="3"/>
</dbReference>
<keyword evidence="1" id="KW-0677">Repeat</keyword>
<dbReference type="InterPro" id="IPR002343">
    <property type="entry name" value="Hud_Sxl_RNA"/>
</dbReference>
<evidence type="ECO:0000313" key="6">
    <source>
        <dbReference type="RefSeq" id="XP_065656942.1"/>
    </source>
</evidence>
<feature type="domain" description="RRM" evidence="4">
    <location>
        <begin position="100"/>
        <end position="179"/>
    </location>
</feature>
<evidence type="ECO:0000259" key="4">
    <source>
        <dbReference type="PROSITE" id="PS50102"/>
    </source>
</evidence>
<dbReference type="Proteomes" id="UP001652625">
    <property type="component" value="Chromosome 07"/>
</dbReference>
<organism evidence="5 6">
    <name type="scientific">Hydra vulgaris</name>
    <name type="common">Hydra</name>
    <name type="synonym">Hydra attenuata</name>
    <dbReference type="NCBI Taxonomy" id="6087"/>
    <lineage>
        <taxon>Eukaryota</taxon>
        <taxon>Metazoa</taxon>
        <taxon>Cnidaria</taxon>
        <taxon>Hydrozoa</taxon>
        <taxon>Hydroidolina</taxon>
        <taxon>Anthoathecata</taxon>
        <taxon>Aplanulata</taxon>
        <taxon>Hydridae</taxon>
        <taxon>Hydra</taxon>
    </lineage>
</organism>
<name>A0ABM4C5S6_HYDVU</name>
<dbReference type="RefSeq" id="XP_065656942.1">
    <property type="nucleotide sequence ID" value="XM_065800870.1"/>
</dbReference>
<feature type="domain" description="RRM" evidence="4">
    <location>
        <begin position="215"/>
        <end position="295"/>
    </location>
</feature>
<keyword evidence="2 3" id="KW-0694">RNA-binding</keyword>
<reference evidence="6" key="1">
    <citation type="submission" date="2025-08" db="UniProtKB">
        <authorList>
            <consortium name="RefSeq"/>
        </authorList>
    </citation>
    <scope>IDENTIFICATION</scope>
</reference>
<dbReference type="InterPro" id="IPR012677">
    <property type="entry name" value="Nucleotide-bd_a/b_plait_sf"/>
</dbReference>
<dbReference type="InterPro" id="IPR035979">
    <property type="entry name" value="RBD_domain_sf"/>
</dbReference>
<proteinExistence type="predicted"/>
<dbReference type="PROSITE" id="PS50102">
    <property type="entry name" value="RRM"/>
    <property type="match status" value="3"/>
</dbReference>
<feature type="domain" description="RRM" evidence="4">
    <location>
        <begin position="14"/>
        <end position="92"/>
    </location>
</feature>
<sequence length="339" mass="37164">MQQQQEDEEFDVKRNLIVNYLPQTFTQDEVSQMFARIGPVSNCKLIRNYTTGQSLGYAFIEYPTAQLAEDAINQLDGMTLQDKKLKVSYARPSSTEIKNSNVYVAGLPSWVDEDRLLSLFAPFGSIITHKILTDAASKSRGVGFVRYSLKSDAEKAIESMAGKVLPDSTTALIVKLAIPPASKQLAAAAAAAQPLNSIAGVPKQIVQYNPMSLSNPVYVYGLQPHHSELTLYELFAPFGGILNVKLIRDNAKPEKPCKGYGFVNFRKQDEALAAIATMHNHPYDGKILQVSFKQNKQLGQATAMNLLMHQGVASTPIPQNNISVGMNYGYGAVGQGVYR</sequence>
<accession>A0ABM4C5S6</accession>
<dbReference type="InterPro" id="IPR000504">
    <property type="entry name" value="RRM_dom"/>
</dbReference>
<evidence type="ECO:0000256" key="2">
    <source>
        <dbReference type="ARBA" id="ARBA00022884"/>
    </source>
</evidence>
<dbReference type="PRINTS" id="PR00961">
    <property type="entry name" value="HUDSXLRNA"/>
</dbReference>
<evidence type="ECO:0000313" key="5">
    <source>
        <dbReference type="Proteomes" id="UP001652625"/>
    </source>
</evidence>
<evidence type="ECO:0000256" key="3">
    <source>
        <dbReference type="PROSITE-ProRule" id="PRU00176"/>
    </source>
</evidence>
<dbReference type="Pfam" id="PF00076">
    <property type="entry name" value="RRM_1"/>
    <property type="match status" value="3"/>
</dbReference>
<keyword evidence="5" id="KW-1185">Reference proteome</keyword>